<reference evidence="2" key="1">
    <citation type="submission" date="2017-06" db="EMBL/GenBank/DDBJ databases">
        <authorList>
            <person name="Varghese N."/>
            <person name="Submissions S."/>
        </authorList>
    </citation>
    <scope>NUCLEOTIDE SEQUENCE [LARGE SCALE GENOMIC DNA]</scope>
    <source>
        <strain evidence="2">DSM 19316</strain>
    </source>
</reference>
<evidence type="ECO:0000313" key="1">
    <source>
        <dbReference type="EMBL" id="SNR65146.1"/>
    </source>
</evidence>
<dbReference type="Proteomes" id="UP000198297">
    <property type="component" value="Unassembled WGS sequence"/>
</dbReference>
<dbReference type="EMBL" id="FZNK01000008">
    <property type="protein sequence ID" value="SNR65146.1"/>
    <property type="molecule type" value="Genomic_DNA"/>
</dbReference>
<name>A0A238Y1H1_HALEZ</name>
<evidence type="ECO:0000313" key="2">
    <source>
        <dbReference type="Proteomes" id="UP000198297"/>
    </source>
</evidence>
<organism evidence="1 2">
    <name type="scientific">Halorubrum ezzemoulense</name>
    <name type="common">Halorubrum chaoviator</name>
    <dbReference type="NCBI Taxonomy" id="337243"/>
    <lineage>
        <taxon>Archaea</taxon>
        <taxon>Methanobacteriati</taxon>
        <taxon>Methanobacteriota</taxon>
        <taxon>Stenosarchaea group</taxon>
        <taxon>Halobacteria</taxon>
        <taxon>Halobacteriales</taxon>
        <taxon>Haloferacaceae</taxon>
        <taxon>Halorubrum</taxon>
    </lineage>
</organism>
<protein>
    <submittedName>
        <fullName evidence="1">Uncharacterized protein</fullName>
    </submittedName>
</protein>
<dbReference type="AlphaFoldDB" id="A0A238Y1H1"/>
<sequence length="166" mass="17947">MYECKQQLEDGQLLDCWGTFISKRVIPVNDERVAVFTLRVADELIPFVLGPAHAANMMGWGVGDLIEIRSALLCESTSRQITVGTCPSCGGDLRQPAAHSVAPVADGVFSALSELDDDRFLLAIPGTVPVEGDTRDTDHRSAAASRPDWLTIPDPVCKDCGYTTEL</sequence>
<gene>
    <name evidence="1" type="ORF">SAMN06266787_1086</name>
</gene>
<proteinExistence type="predicted"/>
<accession>A0A238Y1H1</accession>